<feature type="domain" description="ATP-dependent DNA ligase family profile" evidence="3">
    <location>
        <begin position="118"/>
        <end position="214"/>
    </location>
</feature>
<dbReference type="SUPFAM" id="SSF56091">
    <property type="entry name" value="DNA ligase/mRNA capping enzyme, catalytic domain"/>
    <property type="match status" value="1"/>
</dbReference>
<evidence type="ECO:0000256" key="1">
    <source>
        <dbReference type="ARBA" id="ARBA00007572"/>
    </source>
</evidence>
<evidence type="ECO:0000256" key="2">
    <source>
        <dbReference type="ARBA" id="ARBA00022598"/>
    </source>
</evidence>
<dbReference type="GO" id="GO:0006310">
    <property type="term" value="P:DNA recombination"/>
    <property type="evidence" value="ECO:0007669"/>
    <property type="project" value="InterPro"/>
</dbReference>
<keyword evidence="5" id="KW-1185">Reference proteome</keyword>
<dbReference type="PANTHER" id="PTHR45674:SF4">
    <property type="entry name" value="DNA LIGASE 1"/>
    <property type="match status" value="1"/>
</dbReference>
<dbReference type="PROSITE" id="PS00697">
    <property type="entry name" value="DNA_LIGASE_A1"/>
    <property type="match status" value="1"/>
</dbReference>
<dbReference type="InterPro" id="IPR016059">
    <property type="entry name" value="DNA_ligase_ATP-dep_CS"/>
</dbReference>
<dbReference type="InterPro" id="IPR050191">
    <property type="entry name" value="ATP-dep_DNA_ligase"/>
</dbReference>
<keyword evidence="2 4" id="KW-0436">Ligase</keyword>
<comment type="caution">
    <text evidence="4">The sequence shown here is derived from an EMBL/GenBank/DDBJ whole genome shotgun (WGS) entry which is preliminary data.</text>
</comment>
<comment type="similarity">
    <text evidence="1">Belongs to the ATP-dependent DNA ligase family.</text>
</comment>
<dbReference type="EMBL" id="FCNZ02000065">
    <property type="protein sequence ID" value="SAL80273.1"/>
    <property type="molecule type" value="Genomic_DNA"/>
</dbReference>
<dbReference type="Pfam" id="PF01068">
    <property type="entry name" value="DNA_ligase_A_M"/>
    <property type="match status" value="1"/>
</dbReference>
<dbReference type="STRING" id="326475.AWB66_06217"/>
<dbReference type="Gene3D" id="3.30.1490.70">
    <property type="match status" value="1"/>
</dbReference>
<dbReference type="GO" id="GO:0006281">
    <property type="term" value="P:DNA repair"/>
    <property type="evidence" value="ECO:0007669"/>
    <property type="project" value="InterPro"/>
</dbReference>
<dbReference type="RefSeq" id="WP_235021335.1">
    <property type="nucleotide sequence ID" value="NZ_FCNZ02000065.1"/>
</dbReference>
<reference evidence="4" key="1">
    <citation type="submission" date="2016-01" db="EMBL/GenBank/DDBJ databases">
        <authorList>
            <person name="Peeters Charlotte."/>
        </authorList>
    </citation>
    <scope>NUCLEOTIDE SEQUENCE</scope>
    <source>
        <strain evidence="4">LMG 22936</strain>
    </source>
</reference>
<dbReference type="InterPro" id="IPR012310">
    <property type="entry name" value="DNA_ligase_ATP-dep_cent"/>
</dbReference>
<organism evidence="4 5">
    <name type="scientific">Caballeronia telluris</name>
    <dbReference type="NCBI Taxonomy" id="326475"/>
    <lineage>
        <taxon>Bacteria</taxon>
        <taxon>Pseudomonadati</taxon>
        <taxon>Pseudomonadota</taxon>
        <taxon>Betaproteobacteria</taxon>
        <taxon>Burkholderiales</taxon>
        <taxon>Burkholderiaceae</taxon>
        <taxon>Caballeronia</taxon>
    </lineage>
</organism>
<accession>A0A158KHP1</accession>
<dbReference type="Proteomes" id="UP000054717">
    <property type="component" value="Unassembled WGS sequence"/>
</dbReference>
<dbReference type="GO" id="GO:0005524">
    <property type="term" value="F:ATP binding"/>
    <property type="evidence" value="ECO:0007669"/>
    <property type="project" value="InterPro"/>
</dbReference>
<evidence type="ECO:0000313" key="4">
    <source>
        <dbReference type="EMBL" id="SAL80273.1"/>
    </source>
</evidence>
<dbReference type="AlphaFoldDB" id="A0A158KHP1"/>
<evidence type="ECO:0000313" key="5">
    <source>
        <dbReference type="Proteomes" id="UP000054717"/>
    </source>
</evidence>
<name>A0A158KHP1_9BURK</name>
<dbReference type="Gene3D" id="3.30.470.30">
    <property type="entry name" value="DNA ligase/mRNA capping enzyme"/>
    <property type="match status" value="1"/>
</dbReference>
<dbReference type="CDD" id="cd07906">
    <property type="entry name" value="Adenylation_DNA_ligase_LigD_LigC"/>
    <property type="match status" value="1"/>
</dbReference>
<proteinExistence type="inferred from homology"/>
<sequence>MSIISLIEHPDLMLATLHPAPFSGENWIFELKYDGFRCLVRKVGSRVELLSRNGKPLNRSFPEVAAAIERLPGSFVWDAELTVDEPIGRSSFERLQLRARTSMAMRVREAARLHPARLYVFDLLAAGARDLRELPLIQRKKMLRDTFDDTAALIYVTGVVAAGAWVFDQAVRHDFEGMIGKRLDSPYQRGRSNYWHKVKNQSYSRPAALGWGRV</sequence>
<dbReference type="PROSITE" id="PS50160">
    <property type="entry name" value="DNA_LIGASE_A3"/>
    <property type="match status" value="1"/>
</dbReference>
<gene>
    <name evidence="4" type="ORF">AWB66_06217</name>
</gene>
<dbReference type="PANTHER" id="PTHR45674">
    <property type="entry name" value="DNA LIGASE 1/3 FAMILY MEMBER"/>
    <property type="match status" value="1"/>
</dbReference>
<evidence type="ECO:0000259" key="3">
    <source>
        <dbReference type="PROSITE" id="PS50160"/>
    </source>
</evidence>
<dbReference type="GO" id="GO:0003910">
    <property type="term" value="F:DNA ligase (ATP) activity"/>
    <property type="evidence" value="ECO:0007669"/>
    <property type="project" value="InterPro"/>
</dbReference>
<protein>
    <submittedName>
        <fullName evidence="4">DNA polymerase LigD ligase subunit</fullName>
    </submittedName>
</protein>